<evidence type="ECO:0000313" key="1">
    <source>
        <dbReference type="EMBL" id="ABP64191.1"/>
    </source>
</evidence>
<organism evidence="1 2">
    <name type="scientific">Novosphingobium aromaticivorans (strain ATCC 700278 / DSM 12444 / CCUG 56034 / CIP 105152 / NBRC 16084 / F199)</name>
    <dbReference type="NCBI Taxonomy" id="279238"/>
    <lineage>
        <taxon>Bacteria</taxon>
        <taxon>Pseudomonadati</taxon>
        <taxon>Pseudomonadota</taxon>
        <taxon>Alphaproteobacteria</taxon>
        <taxon>Sphingomonadales</taxon>
        <taxon>Sphingomonadaceae</taxon>
        <taxon>Novosphingobium</taxon>
    </lineage>
</organism>
<dbReference type="KEGG" id="nar:Saro_3949"/>
<dbReference type="Proteomes" id="UP000009134">
    <property type="component" value="Plasmid pNL1"/>
</dbReference>
<protein>
    <submittedName>
        <fullName evidence="1">Uncharacterized protein</fullName>
    </submittedName>
</protein>
<dbReference type="AlphaFoldDB" id="A4XE30"/>
<proteinExistence type="predicted"/>
<sequence length="121" mass="13309">MSAMGWVISDDDLQTLKKKYPPTYAFLAVPHCTLELGSSRQSRLPPPRKGVVFGKIDNLDGVEALLLSIDGETVRPDGAVLHITWSLGPGRRPRDSHEAIRTTAPLLSESPIEVHLIPSRF</sequence>
<dbReference type="HOGENOM" id="CLU_1977003_0_0_5"/>
<keyword evidence="2" id="KW-1185">Reference proteome</keyword>
<name>A4XE30_NOVAD</name>
<reference evidence="1 2" key="1">
    <citation type="submission" date="2007-04" db="EMBL/GenBank/DDBJ databases">
        <title>Complete sequence of plasmid pNL1 of Novosphingobium aromaticivorans DSM 12444.</title>
        <authorList>
            <consortium name="US DOE Joint Genome Institute"/>
            <person name="Copeland A."/>
            <person name="Lucas S."/>
            <person name="Lapidus A."/>
            <person name="Barry K."/>
            <person name="Detter J.C."/>
            <person name="Glavina del Rio T."/>
            <person name="Hammon N."/>
            <person name="Israni S."/>
            <person name="Dalin E."/>
            <person name="Tice H."/>
            <person name="Pitluck S."/>
            <person name="Chertkov O."/>
            <person name="Han C."/>
            <person name="Thomson S."/>
            <person name="Schmutz J."/>
            <person name="Larimer F."/>
            <person name="Land M."/>
            <person name="Kyrpides N."/>
            <person name="Ivanova N."/>
            <person name="Fredrickson J."/>
            <person name="Romine M.F."/>
            <person name="Richardson P."/>
        </authorList>
    </citation>
    <scope>NUCLEOTIDE SEQUENCE [LARGE SCALE GENOMIC DNA]</scope>
    <source>
        <strain evidence="2">ATCC 700278 / DSM 12444 / CCUG 56034 / CIP 105152 / NBRC 16084 / F199</strain>
        <plasmid evidence="1 2">pNL1</plasmid>
    </source>
</reference>
<evidence type="ECO:0000313" key="2">
    <source>
        <dbReference type="Proteomes" id="UP000009134"/>
    </source>
</evidence>
<gene>
    <name evidence="1" type="ordered locus">Saro_3949</name>
</gene>
<dbReference type="EMBL" id="CP000676">
    <property type="protein sequence ID" value="ABP64191.1"/>
    <property type="molecule type" value="Genomic_DNA"/>
</dbReference>
<accession>A4XE30</accession>
<keyword evidence="1" id="KW-0614">Plasmid</keyword>
<geneLocation type="plasmid" evidence="1 2">
    <name>pNL1</name>
</geneLocation>